<dbReference type="Gene3D" id="3.30.300.30">
    <property type="match status" value="1"/>
</dbReference>
<feature type="transmembrane region" description="Helical" evidence="11">
    <location>
        <begin position="26"/>
        <end position="45"/>
    </location>
</feature>
<dbReference type="Proteomes" id="UP000237061">
    <property type="component" value="Unassembled WGS sequence"/>
</dbReference>
<reference evidence="14 15" key="1">
    <citation type="submission" date="2018-01" db="EMBL/GenBank/DDBJ databases">
        <title>Arthrobacter sp. nov., from glaciers in China.</title>
        <authorList>
            <person name="Liu Q."/>
            <person name="Xin Y.-H."/>
        </authorList>
    </citation>
    <scope>NUCLEOTIDE SEQUENCE [LARGE SCALE GENOMIC DNA]</scope>
    <source>
        <strain evidence="14 15">HLT2-12-2</strain>
    </source>
</reference>
<keyword evidence="14" id="KW-0966">Cell projection</keyword>
<evidence type="ECO:0000256" key="11">
    <source>
        <dbReference type="SAM" id="Phobius"/>
    </source>
</evidence>
<keyword evidence="14" id="KW-0969">Cilium</keyword>
<evidence type="ECO:0000313" key="14">
    <source>
        <dbReference type="EMBL" id="POH73844.1"/>
    </source>
</evidence>
<feature type="domain" description="Flagellar M-ring N-terminal" evidence="12">
    <location>
        <begin position="46"/>
        <end position="220"/>
    </location>
</feature>
<protein>
    <recommendedName>
        <fullName evidence="9">Flagellar M-ring protein</fullName>
    </recommendedName>
</protein>
<feature type="region of interest" description="Disordered" evidence="10">
    <location>
        <begin position="279"/>
        <end position="335"/>
    </location>
</feature>
<dbReference type="OrthoDB" id="9807026at2"/>
<dbReference type="InterPro" id="IPR013556">
    <property type="entry name" value="Flag_M-ring_C"/>
</dbReference>
<dbReference type="InterPro" id="IPR043427">
    <property type="entry name" value="YscJ/FliF"/>
</dbReference>
<evidence type="ECO:0000256" key="9">
    <source>
        <dbReference type="PIRNR" id="PIRNR004862"/>
    </source>
</evidence>
<feature type="transmembrane region" description="Helical" evidence="11">
    <location>
        <begin position="428"/>
        <end position="446"/>
    </location>
</feature>
<dbReference type="GO" id="GO:0009431">
    <property type="term" value="C:bacterial-type flagellum basal body, MS ring"/>
    <property type="evidence" value="ECO:0007669"/>
    <property type="project" value="InterPro"/>
</dbReference>
<gene>
    <name evidence="14" type="primary">fliF</name>
    <name evidence="14" type="ORF">CVS27_07955</name>
</gene>
<comment type="subcellular location">
    <subcellularLocation>
        <location evidence="1 9">Bacterial flagellum basal body</location>
    </subcellularLocation>
    <subcellularLocation>
        <location evidence="2">Cell membrane</location>
        <topology evidence="2">Multi-pass membrane protein</topology>
    </subcellularLocation>
</comment>
<keyword evidence="7 11" id="KW-0472">Membrane</keyword>
<dbReference type="PRINTS" id="PR01009">
    <property type="entry name" value="FLGMRINGFLIF"/>
</dbReference>
<dbReference type="EMBL" id="PPXC01000005">
    <property type="protein sequence ID" value="POH73844.1"/>
    <property type="molecule type" value="Genomic_DNA"/>
</dbReference>
<dbReference type="NCBIfam" id="TIGR00206">
    <property type="entry name" value="fliF"/>
    <property type="match status" value="1"/>
</dbReference>
<keyword evidence="15" id="KW-1185">Reference proteome</keyword>
<accession>A0A2S3ZXN9</accession>
<feature type="domain" description="Flagellar M-ring C-terminal" evidence="13">
    <location>
        <begin position="249"/>
        <end position="397"/>
    </location>
</feature>
<comment type="function">
    <text evidence="9">The M ring may be actively involved in energy transduction.</text>
</comment>
<keyword evidence="6 11" id="KW-1133">Transmembrane helix</keyword>
<feature type="region of interest" description="Disordered" evidence="10">
    <location>
        <begin position="495"/>
        <end position="519"/>
    </location>
</feature>
<dbReference type="AlphaFoldDB" id="A0A2S3ZXN9"/>
<dbReference type="PANTHER" id="PTHR30046:SF0">
    <property type="entry name" value="FLAGELLAR M-RING PROTEIN"/>
    <property type="match status" value="1"/>
</dbReference>
<dbReference type="Pfam" id="PF01514">
    <property type="entry name" value="YscJ_FliF"/>
    <property type="match status" value="1"/>
</dbReference>
<organism evidence="14 15">
    <name type="scientific">Arthrobacter glacialis</name>
    <dbReference type="NCBI Taxonomy" id="1664"/>
    <lineage>
        <taxon>Bacteria</taxon>
        <taxon>Bacillati</taxon>
        <taxon>Actinomycetota</taxon>
        <taxon>Actinomycetes</taxon>
        <taxon>Micrococcales</taxon>
        <taxon>Micrococcaceae</taxon>
        <taxon>Arthrobacter</taxon>
    </lineage>
</organism>
<proteinExistence type="inferred from homology"/>
<evidence type="ECO:0000256" key="10">
    <source>
        <dbReference type="SAM" id="MobiDB-lite"/>
    </source>
</evidence>
<comment type="similarity">
    <text evidence="3 9">Belongs to the FliF family.</text>
</comment>
<evidence type="ECO:0000256" key="6">
    <source>
        <dbReference type="ARBA" id="ARBA00022989"/>
    </source>
</evidence>
<comment type="caution">
    <text evidence="14">The sequence shown here is derived from an EMBL/GenBank/DDBJ whole genome shotgun (WGS) entry which is preliminary data.</text>
</comment>
<keyword evidence="8 9" id="KW-0975">Bacterial flagellum</keyword>
<evidence type="ECO:0000256" key="1">
    <source>
        <dbReference type="ARBA" id="ARBA00004117"/>
    </source>
</evidence>
<dbReference type="GO" id="GO:0071973">
    <property type="term" value="P:bacterial-type flagellum-dependent cell motility"/>
    <property type="evidence" value="ECO:0007669"/>
    <property type="project" value="InterPro"/>
</dbReference>
<dbReference type="PANTHER" id="PTHR30046">
    <property type="entry name" value="FLAGELLAR M-RING PROTEIN"/>
    <property type="match status" value="1"/>
</dbReference>
<keyword evidence="5 11" id="KW-0812">Transmembrane</keyword>
<feature type="compositionally biased region" description="Low complexity" evidence="10">
    <location>
        <begin position="289"/>
        <end position="299"/>
    </location>
</feature>
<evidence type="ECO:0000256" key="5">
    <source>
        <dbReference type="ARBA" id="ARBA00022692"/>
    </source>
</evidence>
<keyword evidence="4" id="KW-1003">Cell membrane</keyword>
<dbReference type="GO" id="GO:0005886">
    <property type="term" value="C:plasma membrane"/>
    <property type="evidence" value="ECO:0007669"/>
    <property type="project" value="UniProtKB-SubCell"/>
</dbReference>
<evidence type="ECO:0000313" key="15">
    <source>
        <dbReference type="Proteomes" id="UP000237061"/>
    </source>
</evidence>
<dbReference type="InterPro" id="IPR045851">
    <property type="entry name" value="AMP-bd_C_sf"/>
</dbReference>
<evidence type="ECO:0000259" key="12">
    <source>
        <dbReference type="Pfam" id="PF01514"/>
    </source>
</evidence>
<dbReference type="PIRSF" id="PIRSF004862">
    <property type="entry name" value="FliF"/>
    <property type="match status" value="1"/>
</dbReference>
<dbReference type="InterPro" id="IPR000067">
    <property type="entry name" value="FlgMring_FliF"/>
</dbReference>
<name>A0A2S3ZXN9_ARTGL</name>
<dbReference type="Pfam" id="PF08345">
    <property type="entry name" value="YscJ_FliF_C"/>
    <property type="match status" value="1"/>
</dbReference>
<evidence type="ECO:0000256" key="4">
    <source>
        <dbReference type="ARBA" id="ARBA00022475"/>
    </source>
</evidence>
<evidence type="ECO:0000256" key="2">
    <source>
        <dbReference type="ARBA" id="ARBA00004651"/>
    </source>
</evidence>
<dbReference type="InterPro" id="IPR006182">
    <property type="entry name" value="FliF_N_dom"/>
</dbReference>
<evidence type="ECO:0000259" key="13">
    <source>
        <dbReference type="Pfam" id="PF08345"/>
    </source>
</evidence>
<dbReference type="GO" id="GO:0003774">
    <property type="term" value="F:cytoskeletal motor activity"/>
    <property type="evidence" value="ECO:0007669"/>
    <property type="project" value="InterPro"/>
</dbReference>
<evidence type="ECO:0000256" key="7">
    <source>
        <dbReference type="ARBA" id="ARBA00023136"/>
    </source>
</evidence>
<sequence length="532" mass="54197">MPPFVSSLAGRFSGVARGFTMAQKTLVIIGIAVLVLGGVALAAWLSKPSYSPLFSALAPADANAIVTQLKTDNIPYQLVNGGSTILVPDANVYDERLKAASAGLPATTAAGYSLLDSMGVTSSEFQQNVTYKRAMEGELAQTIMAMNGVTTASVKLAVPEKTVFTSTKEDPTASVFVETTPGVSLSDEQVNAIVHLTSSAVEGLKPVNVSVVDSSGAVLSAAGTGTTGSGDKQTQAYEQRVTSAVQSMLDKVVGAGNATVSLTATMDKASTDRVKEAFTAPDGAPALNESSTTEKTTGGTSTGTGVLGPDNIAVPNGAGTTGSSSESEKTTKNNAVDKVTENTLIPAGALQRQSLAVAVDTAAAAKIDAATLTEMVSVAAGIVPGRGDTVSMRVVPFSTAQADAAKAAIDAAKAEAGSAATAQNWRNIMMGALLLLAVLVAAVLYARKNRRQVRELVDLGEQAPPMLTMSKVTAEPAPDTTAMAVIPARAALPVAESTDTDTKRASLEAMAGADPKKTASLLRSLMDERAGS</sequence>
<keyword evidence="14" id="KW-0282">Flagellum</keyword>
<evidence type="ECO:0000256" key="3">
    <source>
        <dbReference type="ARBA" id="ARBA00007971"/>
    </source>
</evidence>
<evidence type="ECO:0000256" key="8">
    <source>
        <dbReference type="ARBA" id="ARBA00023143"/>
    </source>
</evidence>